<dbReference type="AlphaFoldDB" id="A0A2H1HV49"/>
<protein>
    <submittedName>
        <fullName evidence="2">Uncharacterized protein</fullName>
    </submittedName>
</protein>
<keyword evidence="3" id="KW-1185">Reference proteome</keyword>
<evidence type="ECO:0000313" key="3">
    <source>
        <dbReference type="Proteomes" id="UP000234382"/>
    </source>
</evidence>
<gene>
    <name evidence="2" type="ORF">BI49514_00321</name>
</gene>
<organism evidence="2 3">
    <name type="scientific">Brevibacterium iodinum ATCC 49514</name>
    <dbReference type="NCBI Taxonomy" id="1255616"/>
    <lineage>
        <taxon>Bacteria</taxon>
        <taxon>Bacillati</taxon>
        <taxon>Actinomycetota</taxon>
        <taxon>Actinomycetes</taxon>
        <taxon>Micrococcales</taxon>
        <taxon>Brevibacteriaceae</taxon>
        <taxon>Brevibacterium</taxon>
    </lineage>
</organism>
<reference evidence="3" key="1">
    <citation type="submission" date="2017-03" db="EMBL/GenBank/DDBJ databases">
        <authorList>
            <person name="Monnet C."/>
        </authorList>
    </citation>
    <scope>NUCLEOTIDE SEQUENCE [LARGE SCALE GENOMIC DNA]</scope>
    <source>
        <strain evidence="3">ATCC 49514</strain>
    </source>
</reference>
<dbReference type="RefSeq" id="WP_101543711.1">
    <property type="nucleotide sequence ID" value="NZ_FXYX01000001.1"/>
</dbReference>
<proteinExistence type="predicted"/>
<accession>A0A2H1HV49</accession>
<dbReference type="EMBL" id="FXYX01000001">
    <property type="protein sequence ID" value="SMX66794.1"/>
    <property type="molecule type" value="Genomic_DNA"/>
</dbReference>
<sequence>MTYAKFGTEYFDQLVAMLLDAGVSEALEDACVRTAAEAQHYMFSRLGPREVQRDAINFPKRFLEKASDSPLRDDAAKELVRSGVWRDTGDRYEIIHGRRDIKSGIMAQHKKLERDARSQRAARARKRKEAAQEVS</sequence>
<dbReference type="Proteomes" id="UP000234382">
    <property type="component" value="Unassembled WGS sequence"/>
</dbReference>
<evidence type="ECO:0000313" key="2">
    <source>
        <dbReference type="EMBL" id="SMX66794.1"/>
    </source>
</evidence>
<feature type="region of interest" description="Disordered" evidence="1">
    <location>
        <begin position="106"/>
        <end position="135"/>
    </location>
</feature>
<name>A0A2H1HV49_9MICO</name>
<evidence type="ECO:0000256" key="1">
    <source>
        <dbReference type="SAM" id="MobiDB-lite"/>
    </source>
</evidence>